<keyword evidence="5" id="KW-0998">Cell outer membrane</keyword>
<accession>A0A5C7BAF7</accession>
<dbReference type="Gene3D" id="1.25.40.390">
    <property type="match status" value="1"/>
</dbReference>
<feature type="domain" description="SusD-like N-terminal" evidence="7">
    <location>
        <begin position="78"/>
        <end position="199"/>
    </location>
</feature>
<reference evidence="8 9" key="1">
    <citation type="submission" date="2019-08" db="EMBL/GenBank/DDBJ databases">
        <title>Genome of Psychroserpens burtonensis ACAM 167.</title>
        <authorList>
            <person name="Bowman J.P."/>
        </authorList>
    </citation>
    <scope>NUCLEOTIDE SEQUENCE [LARGE SCALE GENOMIC DNA]</scope>
    <source>
        <strain evidence="8 9">ACAM 167</strain>
    </source>
</reference>
<name>A0A5C7BAF7_9FLAO</name>
<comment type="subcellular location">
    <subcellularLocation>
        <location evidence="1">Cell outer membrane</location>
    </subcellularLocation>
</comment>
<evidence type="ECO:0000256" key="2">
    <source>
        <dbReference type="ARBA" id="ARBA00006275"/>
    </source>
</evidence>
<gene>
    <name evidence="8" type="ORF">ES692_16070</name>
</gene>
<evidence type="ECO:0000256" key="5">
    <source>
        <dbReference type="ARBA" id="ARBA00023237"/>
    </source>
</evidence>
<keyword evidence="3" id="KW-0732">Signal</keyword>
<organism evidence="8 9">
    <name type="scientific">Psychroserpens burtonensis</name>
    <dbReference type="NCBI Taxonomy" id="49278"/>
    <lineage>
        <taxon>Bacteria</taxon>
        <taxon>Pseudomonadati</taxon>
        <taxon>Bacteroidota</taxon>
        <taxon>Flavobacteriia</taxon>
        <taxon>Flavobacteriales</taxon>
        <taxon>Flavobacteriaceae</taxon>
        <taxon>Psychroserpens</taxon>
    </lineage>
</organism>
<dbReference type="Proteomes" id="UP000321938">
    <property type="component" value="Unassembled WGS sequence"/>
</dbReference>
<dbReference type="GO" id="GO:0009279">
    <property type="term" value="C:cell outer membrane"/>
    <property type="evidence" value="ECO:0007669"/>
    <property type="project" value="UniProtKB-SubCell"/>
</dbReference>
<comment type="caution">
    <text evidence="8">The sequence shown here is derived from an EMBL/GenBank/DDBJ whole genome shotgun (WGS) entry which is preliminary data.</text>
</comment>
<dbReference type="SUPFAM" id="SSF48452">
    <property type="entry name" value="TPR-like"/>
    <property type="match status" value="1"/>
</dbReference>
<dbReference type="RefSeq" id="WP_028871489.1">
    <property type="nucleotide sequence ID" value="NZ_VOSB01000029.1"/>
</dbReference>
<evidence type="ECO:0000259" key="7">
    <source>
        <dbReference type="Pfam" id="PF14322"/>
    </source>
</evidence>
<evidence type="ECO:0000313" key="9">
    <source>
        <dbReference type="Proteomes" id="UP000321938"/>
    </source>
</evidence>
<dbReference type="Pfam" id="PF14322">
    <property type="entry name" value="SusD-like_3"/>
    <property type="match status" value="1"/>
</dbReference>
<dbReference type="InterPro" id="IPR012944">
    <property type="entry name" value="SusD_RagB_dom"/>
</dbReference>
<dbReference type="EMBL" id="VOSB01000029">
    <property type="protein sequence ID" value="TXE15554.1"/>
    <property type="molecule type" value="Genomic_DNA"/>
</dbReference>
<evidence type="ECO:0000256" key="1">
    <source>
        <dbReference type="ARBA" id="ARBA00004442"/>
    </source>
</evidence>
<keyword evidence="4" id="KW-0472">Membrane</keyword>
<dbReference type="AlphaFoldDB" id="A0A5C7BAF7"/>
<keyword evidence="9" id="KW-1185">Reference proteome</keyword>
<dbReference type="InterPro" id="IPR033985">
    <property type="entry name" value="SusD-like_N"/>
</dbReference>
<evidence type="ECO:0000256" key="4">
    <source>
        <dbReference type="ARBA" id="ARBA00023136"/>
    </source>
</evidence>
<evidence type="ECO:0000256" key="3">
    <source>
        <dbReference type="ARBA" id="ARBA00022729"/>
    </source>
</evidence>
<dbReference type="InterPro" id="IPR011990">
    <property type="entry name" value="TPR-like_helical_dom_sf"/>
</dbReference>
<dbReference type="Pfam" id="PF07980">
    <property type="entry name" value="SusD_RagB"/>
    <property type="match status" value="1"/>
</dbReference>
<protein>
    <submittedName>
        <fullName evidence="8">RagB/SusD family nutrient uptake outer membrane protein</fullName>
    </submittedName>
</protein>
<sequence length="465" mass="51217">MKKYFLILTMAFTIVFMGCSDQLERTPVDSLVEETAYRTVGDLQLGLNGAINGYSPNQLVAFNSIFTDNIKLGYDNGGQELNTYNQILNADTGDRGLWASRYGAINDFNRLLEAASAITPGTLEVDQYNNILAQCYAFRALMHYELLLYYGFNFLDDSALGVPYVDYVSAVALPARNTTSEVLIGIQADLDNVLALLPVGTNDINFATADFVTFLRARIALESGDYPGAINFAGDIIANYPLANAEQYLAMYRNDANTVEVIWKYDSALGANLGLFSTWNFNGPGPFMEMSNELGGLLEDSDVRSTVNIDPASVPDDNEFIVGKYGLNTDEQAINDFKAMRVSEAYLIRAEAYARTMQFGVLSQNDVFAVRSIRNTSAVMPSHTSIQTALVDILAERRLELAYEGHRYTDIKRMKSVLNIGIDRDASDCVGAVPCELAINSERWIFPVPTVEINANPNIGQAAGY</sequence>
<proteinExistence type="inferred from homology"/>
<comment type="similarity">
    <text evidence="2">Belongs to the SusD family.</text>
</comment>
<feature type="domain" description="RagB/SusD" evidence="6">
    <location>
        <begin position="331"/>
        <end position="465"/>
    </location>
</feature>
<dbReference type="PROSITE" id="PS51257">
    <property type="entry name" value="PROKAR_LIPOPROTEIN"/>
    <property type="match status" value="1"/>
</dbReference>
<dbReference type="OrthoDB" id="630434at2"/>
<evidence type="ECO:0000313" key="8">
    <source>
        <dbReference type="EMBL" id="TXE15554.1"/>
    </source>
</evidence>
<evidence type="ECO:0000259" key="6">
    <source>
        <dbReference type="Pfam" id="PF07980"/>
    </source>
</evidence>
<dbReference type="STRING" id="1123037.GCA_000425305_01516"/>